<organism evidence="2">
    <name type="scientific">Woronichinia naegeliana WA131</name>
    <dbReference type="NCBI Taxonomy" id="2824559"/>
    <lineage>
        <taxon>Bacteria</taxon>
        <taxon>Bacillati</taxon>
        <taxon>Cyanobacteriota</taxon>
        <taxon>Cyanophyceae</taxon>
        <taxon>Synechococcales</taxon>
        <taxon>Coelosphaeriaceae</taxon>
        <taxon>Woronichinia</taxon>
    </lineage>
</organism>
<dbReference type="Pfam" id="PF09669">
    <property type="entry name" value="Phage_pRha"/>
    <property type="match status" value="1"/>
</dbReference>
<proteinExistence type="predicted"/>
<accession>A0A977KY25</accession>
<dbReference type="Proteomes" id="UP001065613">
    <property type="component" value="Chromosome"/>
</dbReference>
<dbReference type="InterPro" id="IPR058744">
    <property type="entry name" value="BstA-like_C"/>
</dbReference>
<dbReference type="InterPro" id="IPR014054">
    <property type="entry name" value="Phage_regulatory_Rha"/>
</dbReference>
<evidence type="ECO:0000313" key="2">
    <source>
        <dbReference type="EMBL" id="UXE62014.1"/>
    </source>
</evidence>
<evidence type="ECO:0000259" key="1">
    <source>
        <dbReference type="Pfam" id="PF26567"/>
    </source>
</evidence>
<gene>
    <name evidence="2" type="ORF">KA717_03735</name>
</gene>
<dbReference type="AlphaFoldDB" id="A0A977KY25"/>
<protein>
    <submittedName>
        <fullName evidence="2">Rha family transcriptional regulator</fullName>
    </submittedName>
</protein>
<dbReference type="EMBL" id="CP073041">
    <property type="protein sequence ID" value="UXE62014.1"/>
    <property type="molecule type" value="Genomic_DNA"/>
</dbReference>
<feature type="domain" description="BstA-like C-terminal" evidence="1">
    <location>
        <begin position="122"/>
        <end position="184"/>
    </location>
</feature>
<name>A0A977KY25_9CYAN</name>
<reference evidence="2" key="1">
    <citation type="submission" date="2021-04" db="EMBL/GenBank/DDBJ databases">
        <title>Genome sequence of Woronichinia naegeliana from Washington state freshwater lake bloom.</title>
        <authorList>
            <person name="Dreher T.W."/>
        </authorList>
    </citation>
    <scope>NUCLEOTIDE SEQUENCE</scope>
    <source>
        <strain evidence="2">WA131</strain>
    </source>
</reference>
<dbReference type="Pfam" id="PF26567">
    <property type="entry name" value="BstA_C"/>
    <property type="match status" value="1"/>
</dbReference>
<dbReference type="KEGG" id="wna:KA717_03735"/>
<sequence length="201" mass="23181">MGEIAVAAYEDSALVVDSRLIAQELEINHSDWMQNIIKKYQAQTEQSFGVLRFENGKPEVGSKGGRPELFAWLTEEQSLFYVTLSKNSPRVVECKANLVKAFIAYRQELRRRGVLLQPHSTVYIQRLENMADHKVPDHLWTTFREGAEILLLVEKQYKVPVNNFDLCDGSIGSRWKNYREKKDADGNPKSWLCEIGEYTRV</sequence>